<comment type="caution">
    <text evidence="2">The sequence shown here is derived from an EMBL/GenBank/DDBJ whole genome shotgun (WGS) entry which is preliminary data.</text>
</comment>
<sequence>MTRAQIERPVLAGKVIRRVTGGGSKKKGAHAPAQDAAPTAPVVLTRTNGIEAAKRAAGVPAGH</sequence>
<dbReference type="EMBL" id="DQID01000325">
    <property type="protein sequence ID" value="HCT15634.1"/>
    <property type="molecule type" value="Genomic_DNA"/>
</dbReference>
<accession>A0A3D4T270</accession>
<evidence type="ECO:0000313" key="2">
    <source>
        <dbReference type="EMBL" id="HCT15634.1"/>
    </source>
</evidence>
<name>A0A3D4T270_9CORY</name>
<proteinExistence type="predicted"/>
<evidence type="ECO:0000313" key="3">
    <source>
        <dbReference type="Proteomes" id="UP000261739"/>
    </source>
</evidence>
<feature type="region of interest" description="Disordered" evidence="1">
    <location>
        <begin position="20"/>
        <end position="39"/>
    </location>
</feature>
<organism evidence="2 3">
    <name type="scientific">Corynebacterium nuruki</name>
    <dbReference type="NCBI Taxonomy" id="1032851"/>
    <lineage>
        <taxon>Bacteria</taxon>
        <taxon>Bacillati</taxon>
        <taxon>Actinomycetota</taxon>
        <taxon>Actinomycetes</taxon>
        <taxon>Mycobacteriales</taxon>
        <taxon>Corynebacteriaceae</taxon>
        <taxon>Corynebacterium</taxon>
    </lineage>
</organism>
<protein>
    <submittedName>
        <fullName evidence="2">Uncharacterized protein</fullName>
    </submittedName>
</protein>
<feature type="compositionally biased region" description="Low complexity" evidence="1">
    <location>
        <begin position="30"/>
        <end position="39"/>
    </location>
</feature>
<reference evidence="2 3" key="1">
    <citation type="journal article" date="2018" name="Nat. Biotechnol.">
        <title>A standardized bacterial taxonomy based on genome phylogeny substantially revises the tree of life.</title>
        <authorList>
            <person name="Parks D.H."/>
            <person name="Chuvochina M."/>
            <person name="Waite D.W."/>
            <person name="Rinke C."/>
            <person name="Skarshewski A."/>
            <person name="Chaumeil P.A."/>
            <person name="Hugenholtz P."/>
        </authorList>
    </citation>
    <scope>NUCLEOTIDE SEQUENCE [LARGE SCALE GENOMIC DNA]</scope>
    <source>
        <strain evidence="2">UBA11247</strain>
    </source>
</reference>
<evidence type="ECO:0000256" key="1">
    <source>
        <dbReference type="SAM" id="MobiDB-lite"/>
    </source>
</evidence>
<gene>
    <name evidence="2" type="ORF">DIW82_12850</name>
</gene>
<dbReference type="Proteomes" id="UP000261739">
    <property type="component" value="Unassembled WGS sequence"/>
</dbReference>
<dbReference type="AlphaFoldDB" id="A0A3D4T270"/>